<reference evidence="2 3" key="1">
    <citation type="submission" date="2020-11" db="EMBL/GenBank/DDBJ databases">
        <title>Sequencing the genomes of 1000 actinobacteria strains.</title>
        <authorList>
            <person name="Klenk H.-P."/>
        </authorList>
    </citation>
    <scope>NUCLEOTIDE SEQUENCE [LARGE SCALE GENOMIC DNA]</scope>
    <source>
        <strain evidence="2 3">DSM 101692</strain>
    </source>
</reference>
<dbReference type="RefSeq" id="WP_196928922.1">
    <property type="nucleotide sequence ID" value="NZ_JADOTX010000001.1"/>
</dbReference>
<evidence type="ECO:0000256" key="1">
    <source>
        <dbReference type="SAM" id="SignalP"/>
    </source>
</evidence>
<protein>
    <submittedName>
        <fullName evidence="2">Uncharacterized protein</fullName>
    </submittedName>
</protein>
<dbReference type="Proteomes" id="UP000614915">
    <property type="component" value="Unassembled WGS sequence"/>
</dbReference>
<sequence>MSLIPGTTTSAGPVRALLAMGLSVAVAAGTLALTAAPAAANDALSVGDNQPPGVPTELQTSGEPCTTAEPYQLWQNDDLALSAILHDPDVDVNGGTDRLTATFALWPVDEPTARIERFGFNGREGDRESILFERETLTHDRVYAWQVRATDSQATGEWSGLCYLRTDFQGPEVAPVVTSTDFPVDGWHPALPGQFTFDAAATPDAVGFRYELLGSDGVHTVPVDRPGGSATVTLHPDEGPNTLVVWSLDAAGNGSPEARYEFRASDVAPIVTGRLTEVGVPTTFTVQAQMPLVVSYRFQLDGDPEQMVEAAADGTATLTVTATRGGSRTLSVTSVTADGVTATTTSTFALSTTPKISATVYRQGGTSGGPGVPGVFTFTPRQPDVVSYRYSFNTVTSTVAAAADGTASVTWVPTKAGLTMLTVWSIDRNGTQSASASFIFFVGNPPPSNPAQAGDQ</sequence>
<accession>A0ABS0JNV1</accession>
<keyword evidence="1" id="KW-0732">Signal</keyword>
<evidence type="ECO:0000313" key="2">
    <source>
        <dbReference type="EMBL" id="MBG6068736.1"/>
    </source>
</evidence>
<feature type="chain" id="PRO_5046620107" evidence="1">
    <location>
        <begin position="28"/>
        <end position="456"/>
    </location>
</feature>
<proteinExistence type="predicted"/>
<keyword evidence="3" id="KW-1185">Reference proteome</keyword>
<feature type="signal peptide" evidence="1">
    <location>
        <begin position="1"/>
        <end position="27"/>
    </location>
</feature>
<name>A0ABS0JNV1_9ACTN</name>
<organism evidence="2 3">
    <name type="scientific">Micromonospora ureilytica</name>
    <dbReference type="NCBI Taxonomy" id="709868"/>
    <lineage>
        <taxon>Bacteria</taxon>
        <taxon>Bacillati</taxon>
        <taxon>Actinomycetota</taxon>
        <taxon>Actinomycetes</taxon>
        <taxon>Micromonosporales</taxon>
        <taxon>Micromonosporaceae</taxon>
        <taxon>Micromonospora</taxon>
    </lineage>
</organism>
<evidence type="ECO:0000313" key="3">
    <source>
        <dbReference type="Proteomes" id="UP000614915"/>
    </source>
</evidence>
<gene>
    <name evidence="2" type="ORF">IW248_005023</name>
</gene>
<dbReference type="EMBL" id="JADOTX010000001">
    <property type="protein sequence ID" value="MBG6068736.1"/>
    <property type="molecule type" value="Genomic_DNA"/>
</dbReference>
<comment type="caution">
    <text evidence="2">The sequence shown here is derived from an EMBL/GenBank/DDBJ whole genome shotgun (WGS) entry which is preliminary data.</text>
</comment>